<accession>A0A382DIH0</accession>
<name>A0A382DIH0_9ZZZZ</name>
<feature type="non-terminal residue" evidence="1">
    <location>
        <position position="1"/>
    </location>
</feature>
<proteinExistence type="predicted"/>
<reference evidence="1" key="1">
    <citation type="submission" date="2018-05" db="EMBL/GenBank/DDBJ databases">
        <authorList>
            <person name="Lanie J.A."/>
            <person name="Ng W.-L."/>
            <person name="Kazmierczak K.M."/>
            <person name="Andrzejewski T.M."/>
            <person name="Davidsen T.M."/>
            <person name="Wayne K.J."/>
            <person name="Tettelin H."/>
            <person name="Glass J.I."/>
            <person name="Rusch D."/>
            <person name="Podicherti R."/>
            <person name="Tsui H.-C.T."/>
            <person name="Winkler M.E."/>
        </authorList>
    </citation>
    <scope>NUCLEOTIDE SEQUENCE</scope>
</reference>
<dbReference type="AlphaFoldDB" id="A0A382DIH0"/>
<protein>
    <submittedName>
        <fullName evidence="1">Uncharacterized protein</fullName>
    </submittedName>
</protein>
<sequence length="326" mass="37915">VINVRPFLKYIPLVSILMCQVGDVAYLKYFKDNHSFLSNISMLATARRGESHLAVSYNEKDHPIKIEHYLANGGLEKREVLKYDEQGKLIERGEYDEKGAYSKLIVIGDSEPWSKEFRIWRYSENEPLTFTDQRTRFTLGSGERVTKIIFETIDGQKYGQIDLDYDYLGSLAEERWRDLPSGHVIRRFKYKFDIMAEMIQIWEFGYDEELISNVAINQAPADELYKTPPPRTHNTLDEVDIIEKEIKAGRILVPHGGIIPHTQWDEMVLMNGEIMRVDFVDMTENGIKFRVKDEDEILTISPHRVRSLTSRMGDVIYPKSIQAESR</sequence>
<gene>
    <name evidence="1" type="ORF">METZ01_LOCUS190277</name>
</gene>
<evidence type="ECO:0000313" key="1">
    <source>
        <dbReference type="EMBL" id="SVB37423.1"/>
    </source>
</evidence>
<dbReference type="EMBL" id="UINC01039233">
    <property type="protein sequence ID" value="SVB37423.1"/>
    <property type="molecule type" value="Genomic_DNA"/>
</dbReference>
<organism evidence="1">
    <name type="scientific">marine metagenome</name>
    <dbReference type="NCBI Taxonomy" id="408172"/>
    <lineage>
        <taxon>unclassified sequences</taxon>
        <taxon>metagenomes</taxon>
        <taxon>ecological metagenomes</taxon>
    </lineage>
</organism>